<comment type="caution">
    <text evidence="1">The sequence shown here is derived from an EMBL/GenBank/DDBJ whole genome shotgun (WGS) entry which is preliminary data.</text>
</comment>
<keyword evidence="2" id="KW-1185">Reference proteome</keyword>
<proteinExistence type="predicted"/>
<sequence length="174" mass="18996">MSTANNTDLAMSIVLSPLTIIRPTSPRPSSAASLTIPSSFFGPWFLTKYAVLVMDIAFDQSEDITEGAFEQADSPCFAASDFETIVAYLPLVPDLANSFRRVGGRFQQHRPLYFVVEDHEEVFTSVLDAQRFHIETGDSTLGIYVFTSRELAMGMFPCNTLIDATAAQQIGGGA</sequence>
<dbReference type="Proteomes" id="UP001215598">
    <property type="component" value="Unassembled WGS sequence"/>
</dbReference>
<evidence type="ECO:0000313" key="1">
    <source>
        <dbReference type="EMBL" id="KAJ7716563.1"/>
    </source>
</evidence>
<evidence type="ECO:0000313" key="2">
    <source>
        <dbReference type="Proteomes" id="UP001215598"/>
    </source>
</evidence>
<dbReference type="EMBL" id="JARKIB010000290">
    <property type="protein sequence ID" value="KAJ7716563.1"/>
    <property type="molecule type" value="Genomic_DNA"/>
</dbReference>
<dbReference type="AlphaFoldDB" id="A0AAD7HBH8"/>
<reference evidence="1" key="1">
    <citation type="submission" date="2023-03" db="EMBL/GenBank/DDBJ databases">
        <title>Massive genome expansion in bonnet fungi (Mycena s.s.) driven by repeated elements and novel gene families across ecological guilds.</title>
        <authorList>
            <consortium name="Lawrence Berkeley National Laboratory"/>
            <person name="Harder C.B."/>
            <person name="Miyauchi S."/>
            <person name="Viragh M."/>
            <person name="Kuo A."/>
            <person name="Thoen E."/>
            <person name="Andreopoulos B."/>
            <person name="Lu D."/>
            <person name="Skrede I."/>
            <person name="Drula E."/>
            <person name="Henrissat B."/>
            <person name="Morin E."/>
            <person name="Kohler A."/>
            <person name="Barry K."/>
            <person name="LaButti K."/>
            <person name="Morin E."/>
            <person name="Salamov A."/>
            <person name="Lipzen A."/>
            <person name="Mereny Z."/>
            <person name="Hegedus B."/>
            <person name="Baldrian P."/>
            <person name="Stursova M."/>
            <person name="Weitz H."/>
            <person name="Taylor A."/>
            <person name="Grigoriev I.V."/>
            <person name="Nagy L.G."/>
            <person name="Martin F."/>
            <person name="Kauserud H."/>
        </authorList>
    </citation>
    <scope>NUCLEOTIDE SEQUENCE</scope>
    <source>
        <strain evidence="1">CBHHK182m</strain>
    </source>
</reference>
<gene>
    <name evidence="1" type="ORF">B0H16DRAFT_1476709</name>
</gene>
<organism evidence="1 2">
    <name type="scientific">Mycena metata</name>
    <dbReference type="NCBI Taxonomy" id="1033252"/>
    <lineage>
        <taxon>Eukaryota</taxon>
        <taxon>Fungi</taxon>
        <taxon>Dikarya</taxon>
        <taxon>Basidiomycota</taxon>
        <taxon>Agaricomycotina</taxon>
        <taxon>Agaricomycetes</taxon>
        <taxon>Agaricomycetidae</taxon>
        <taxon>Agaricales</taxon>
        <taxon>Marasmiineae</taxon>
        <taxon>Mycenaceae</taxon>
        <taxon>Mycena</taxon>
    </lineage>
</organism>
<accession>A0AAD7HBH8</accession>
<name>A0AAD7HBH8_9AGAR</name>
<protein>
    <submittedName>
        <fullName evidence="1">Uncharacterized protein</fullName>
    </submittedName>
</protein>